<accession>A0A9N9KAG3</accession>
<dbReference type="EMBL" id="CAJVPY010052361">
    <property type="protein sequence ID" value="CAG8815274.1"/>
    <property type="molecule type" value="Genomic_DNA"/>
</dbReference>
<organism evidence="1 2">
    <name type="scientific">Dentiscutata erythropus</name>
    <dbReference type="NCBI Taxonomy" id="1348616"/>
    <lineage>
        <taxon>Eukaryota</taxon>
        <taxon>Fungi</taxon>
        <taxon>Fungi incertae sedis</taxon>
        <taxon>Mucoromycota</taxon>
        <taxon>Glomeromycotina</taxon>
        <taxon>Glomeromycetes</taxon>
        <taxon>Diversisporales</taxon>
        <taxon>Gigasporaceae</taxon>
        <taxon>Dentiscutata</taxon>
    </lineage>
</organism>
<gene>
    <name evidence="1" type="ORF">DERYTH_LOCUS26090</name>
</gene>
<proteinExistence type="predicted"/>
<dbReference type="Proteomes" id="UP000789405">
    <property type="component" value="Unassembled WGS sequence"/>
</dbReference>
<dbReference type="AlphaFoldDB" id="A0A9N9KAG3"/>
<feature type="non-terminal residue" evidence="1">
    <location>
        <position position="1"/>
    </location>
</feature>
<name>A0A9N9KAG3_9GLOM</name>
<reference evidence="1" key="1">
    <citation type="submission" date="2021-06" db="EMBL/GenBank/DDBJ databases">
        <authorList>
            <person name="Kallberg Y."/>
            <person name="Tangrot J."/>
            <person name="Rosling A."/>
        </authorList>
    </citation>
    <scope>NUCLEOTIDE SEQUENCE</scope>
    <source>
        <strain evidence="1">MA453B</strain>
    </source>
</reference>
<sequence length="51" mass="5863">HSIKEKPPYNFVTTGSTGLWNFFNPFISSFEMRVADNDINGIPENRNLFAK</sequence>
<comment type="caution">
    <text evidence="1">The sequence shown here is derived from an EMBL/GenBank/DDBJ whole genome shotgun (WGS) entry which is preliminary data.</text>
</comment>
<feature type="non-terminal residue" evidence="1">
    <location>
        <position position="51"/>
    </location>
</feature>
<evidence type="ECO:0000313" key="2">
    <source>
        <dbReference type="Proteomes" id="UP000789405"/>
    </source>
</evidence>
<evidence type="ECO:0000313" key="1">
    <source>
        <dbReference type="EMBL" id="CAG8815274.1"/>
    </source>
</evidence>
<keyword evidence="2" id="KW-1185">Reference proteome</keyword>
<protein>
    <submittedName>
        <fullName evidence="1">26867_t:CDS:1</fullName>
    </submittedName>
</protein>